<dbReference type="RefSeq" id="WP_378202451.1">
    <property type="nucleotide sequence ID" value="NZ_JBHMBK010000033.1"/>
</dbReference>
<dbReference type="Pfam" id="PF19882">
    <property type="entry name" value="DUF6355"/>
    <property type="match status" value="1"/>
</dbReference>
<sequence>MPELLTIRTGGKLAAAVAAAALVLTGAEAGVALADTPPSGCGFHVKDPGNPVYSSAWFNNCSYYPTLVHVDVSLARDRNVCIARKSDTFLGEYGSGIGEVRNAWSIGTCGAA</sequence>
<evidence type="ECO:0000313" key="3">
    <source>
        <dbReference type="Proteomes" id="UP001589535"/>
    </source>
</evidence>
<reference evidence="2 3" key="1">
    <citation type="submission" date="2024-09" db="EMBL/GenBank/DDBJ databases">
        <authorList>
            <person name="Sun Q."/>
            <person name="Mori K."/>
        </authorList>
    </citation>
    <scope>NUCLEOTIDE SEQUENCE [LARGE SCALE GENOMIC DNA]</scope>
    <source>
        <strain evidence="2 3">JCM 13852</strain>
    </source>
</reference>
<name>A0ABV5UDJ5_9PSEU</name>
<protein>
    <submittedName>
        <fullName evidence="2">DUF6355 family natural product biosynthesis protein</fullName>
    </submittedName>
</protein>
<comment type="caution">
    <text evidence="2">The sequence shown here is derived from an EMBL/GenBank/DDBJ whole genome shotgun (WGS) entry which is preliminary data.</text>
</comment>
<evidence type="ECO:0000256" key="1">
    <source>
        <dbReference type="SAM" id="SignalP"/>
    </source>
</evidence>
<keyword evidence="3" id="KW-1185">Reference proteome</keyword>
<proteinExistence type="predicted"/>
<keyword evidence="1" id="KW-0732">Signal</keyword>
<feature type="chain" id="PRO_5047538107" evidence="1">
    <location>
        <begin position="30"/>
        <end position="112"/>
    </location>
</feature>
<dbReference type="Proteomes" id="UP001589535">
    <property type="component" value="Unassembled WGS sequence"/>
</dbReference>
<accession>A0ABV5UDJ5</accession>
<evidence type="ECO:0000313" key="2">
    <source>
        <dbReference type="EMBL" id="MFB9689169.1"/>
    </source>
</evidence>
<dbReference type="InterPro" id="IPR045935">
    <property type="entry name" value="DUF6355"/>
</dbReference>
<gene>
    <name evidence="2" type="ORF">ACFFTO_33765</name>
</gene>
<feature type="signal peptide" evidence="1">
    <location>
        <begin position="1"/>
        <end position="29"/>
    </location>
</feature>
<dbReference type="EMBL" id="JBHMBK010000033">
    <property type="protein sequence ID" value="MFB9689169.1"/>
    <property type="molecule type" value="Genomic_DNA"/>
</dbReference>
<organism evidence="2 3">
    <name type="scientific">Amycolatopsis plumensis</name>
    <dbReference type="NCBI Taxonomy" id="236508"/>
    <lineage>
        <taxon>Bacteria</taxon>
        <taxon>Bacillati</taxon>
        <taxon>Actinomycetota</taxon>
        <taxon>Actinomycetes</taxon>
        <taxon>Pseudonocardiales</taxon>
        <taxon>Pseudonocardiaceae</taxon>
        <taxon>Amycolatopsis</taxon>
    </lineage>
</organism>